<evidence type="ECO:0000313" key="2">
    <source>
        <dbReference type="Proteomes" id="UP000034350"/>
    </source>
</evidence>
<dbReference type="EMBL" id="JPQZ01000062">
    <property type="protein sequence ID" value="KKO74528.1"/>
    <property type="molecule type" value="Genomic_DNA"/>
</dbReference>
<keyword evidence="2" id="KW-1185">Reference proteome</keyword>
<dbReference type="VEuPathDB" id="MicrosporidiaDB:NCER_101970"/>
<reference evidence="1 2" key="1">
    <citation type="journal article" date="2015" name="Environ. Microbiol.">
        <title>Genome analyses suggest the presence of polyploidy and recent human-driven expansions in eight global populations of the honeybee pathogen Nosema ceranae.</title>
        <authorList>
            <person name="Pelin A."/>
            <person name="Selman M."/>
            <person name="Aris-Brosou S."/>
            <person name="Farinelli L."/>
            <person name="Corradi N."/>
        </authorList>
    </citation>
    <scope>NUCLEOTIDE SEQUENCE [LARGE SCALE GENOMIC DNA]</scope>
    <source>
        <strain evidence="1 2">PA08 1199</strain>
    </source>
</reference>
<dbReference type="InterPro" id="IPR036397">
    <property type="entry name" value="RNaseH_sf"/>
</dbReference>
<name>A0A0F9WND8_9MICR</name>
<dbReference type="OrthoDB" id="2195487at2759"/>
<dbReference type="GeneID" id="36321115"/>
<dbReference type="GO" id="GO:0003676">
    <property type="term" value="F:nucleic acid binding"/>
    <property type="evidence" value="ECO:0007669"/>
    <property type="project" value="InterPro"/>
</dbReference>
<gene>
    <name evidence="1" type="ORF">AAJ76_620003350</name>
</gene>
<dbReference type="Proteomes" id="UP000034350">
    <property type="component" value="Unassembled WGS sequence"/>
</dbReference>
<sequence length="119" mass="13964">MRKLCKTLSIERRRLSLESHRINGRINRTIRTIRDGILKSKKESFTDKVYEAIEKYNLSFHAGLKCILVEAVDDKTGTVMIENSSQGSYAKRFKQWYRQQFIKHEKVRAAKNENLKGCN</sequence>
<proteinExistence type="predicted"/>
<protein>
    <submittedName>
        <fullName evidence="1">Krab-a domain-containing</fullName>
    </submittedName>
</protein>
<dbReference type="VEuPathDB" id="MicrosporidiaDB:AAJ76_620003350"/>
<dbReference type="AlphaFoldDB" id="A0A0F9WND8"/>
<accession>A0A0F9WND8</accession>
<evidence type="ECO:0000313" key="1">
    <source>
        <dbReference type="EMBL" id="KKO74528.1"/>
    </source>
</evidence>
<dbReference type="RefSeq" id="XP_024330270.1">
    <property type="nucleotide sequence ID" value="XM_024476164.1"/>
</dbReference>
<dbReference type="Gene3D" id="3.30.420.10">
    <property type="entry name" value="Ribonuclease H-like superfamily/Ribonuclease H"/>
    <property type="match status" value="1"/>
</dbReference>
<organism evidence="1 2">
    <name type="scientific">Vairimorpha ceranae</name>
    <dbReference type="NCBI Taxonomy" id="40302"/>
    <lineage>
        <taxon>Eukaryota</taxon>
        <taxon>Fungi</taxon>
        <taxon>Fungi incertae sedis</taxon>
        <taxon>Microsporidia</taxon>
        <taxon>Nosematidae</taxon>
        <taxon>Vairimorpha</taxon>
    </lineage>
</organism>
<comment type="caution">
    <text evidence="1">The sequence shown here is derived from an EMBL/GenBank/DDBJ whole genome shotgun (WGS) entry which is preliminary data.</text>
</comment>